<protein>
    <recommendedName>
        <fullName evidence="3">AIG1-type G domain-containing protein</fullName>
    </recommendedName>
</protein>
<dbReference type="PANTHER" id="PTHR32046:SF12">
    <property type="entry name" value="AIG1-TYPE G DOMAIN-CONTAINING PROTEIN"/>
    <property type="match status" value="1"/>
</dbReference>
<dbReference type="EMBL" id="HE797624">
    <property type="protein sequence ID" value="CCM07038.1"/>
    <property type="molecule type" value="Genomic_DNA"/>
</dbReference>
<evidence type="ECO:0000256" key="1">
    <source>
        <dbReference type="ARBA" id="ARBA00022741"/>
    </source>
</evidence>
<dbReference type="SUPFAM" id="SSF52540">
    <property type="entry name" value="P-loop containing nucleoside triphosphate hydrolases"/>
    <property type="match status" value="2"/>
</dbReference>
<dbReference type="AlphaFoldDB" id="J7SCZ0"/>
<dbReference type="PANTHER" id="PTHR32046">
    <property type="entry name" value="G DOMAIN-CONTAINING PROTEIN"/>
    <property type="match status" value="1"/>
</dbReference>
<dbReference type="GO" id="GO:0005525">
    <property type="term" value="F:GTP binding"/>
    <property type="evidence" value="ECO:0007669"/>
    <property type="project" value="InterPro"/>
</dbReference>
<evidence type="ECO:0000313" key="5">
    <source>
        <dbReference type="Proteomes" id="UP000006352"/>
    </source>
</evidence>
<dbReference type="InterPro" id="IPR006703">
    <property type="entry name" value="G_AIG1"/>
</dbReference>
<keyword evidence="5" id="KW-1185">Reference proteome</keyword>
<feature type="domain" description="AIG1-type G" evidence="3">
    <location>
        <begin position="82"/>
        <end position="286"/>
    </location>
</feature>
<dbReference type="HOGENOM" id="CLU_020040_1_0_1"/>
<dbReference type="RefSeq" id="XP_012177059.1">
    <property type="nucleotide sequence ID" value="XM_012321669.1"/>
</dbReference>
<dbReference type="InterPro" id="IPR027417">
    <property type="entry name" value="P-loop_NTPase"/>
</dbReference>
<dbReference type="InterPro" id="IPR025662">
    <property type="entry name" value="Sigma_54_int_dom_ATP-bd_1"/>
</dbReference>
<evidence type="ECO:0000256" key="2">
    <source>
        <dbReference type="SAM" id="MobiDB-lite"/>
    </source>
</evidence>
<accession>J7SCZ0</accession>
<gene>
    <name evidence="4" type="ORF">FIBRA_09357</name>
</gene>
<keyword evidence="1" id="KW-0547">Nucleotide-binding</keyword>
<reference evidence="4 5" key="1">
    <citation type="journal article" date="2012" name="Appl. Environ. Microbiol.">
        <title>Short-read sequencing for genomic analysis of the brown rot fungus Fibroporia radiculosa.</title>
        <authorList>
            <person name="Tang J.D."/>
            <person name="Perkins A.D."/>
            <person name="Sonstegard T.S."/>
            <person name="Schroeder S.G."/>
            <person name="Burgess S.C."/>
            <person name="Diehl S.V."/>
        </authorList>
    </citation>
    <scope>NUCLEOTIDE SEQUENCE [LARGE SCALE GENOMIC DNA]</scope>
    <source>
        <strain evidence="4 5">TFFH 294</strain>
    </source>
</reference>
<dbReference type="GeneID" id="24101938"/>
<feature type="region of interest" description="Disordered" evidence="2">
    <location>
        <begin position="1"/>
        <end position="63"/>
    </location>
</feature>
<evidence type="ECO:0000259" key="3">
    <source>
        <dbReference type="Pfam" id="PF04548"/>
    </source>
</evidence>
<organism evidence="4 5">
    <name type="scientific">Fibroporia radiculosa</name>
    <dbReference type="NCBI Taxonomy" id="599839"/>
    <lineage>
        <taxon>Eukaryota</taxon>
        <taxon>Fungi</taxon>
        <taxon>Dikarya</taxon>
        <taxon>Basidiomycota</taxon>
        <taxon>Agaricomycotina</taxon>
        <taxon>Agaricomycetes</taxon>
        <taxon>Polyporales</taxon>
        <taxon>Fibroporiaceae</taxon>
        <taxon>Fibroporia</taxon>
    </lineage>
</organism>
<dbReference type="Gene3D" id="3.40.50.300">
    <property type="entry name" value="P-loop containing nucleotide triphosphate hydrolases"/>
    <property type="match status" value="1"/>
</dbReference>
<evidence type="ECO:0000313" key="4">
    <source>
        <dbReference type="EMBL" id="CCM07038.1"/>
    </source>
</evidence>
<feature type="compositionally biased region" description="Polar residues" evidence="2">
    <location>
        <begin position="16"/>
        <end position="37"/>
    </location>
</feature>
<dbReference type="OrthoDB" id="2611327at2759"/>
<dbReference type="InParanoid" id="J7SCZ0"/>
<name>J7SCZ0_9APHY</name>
<sequence>MEVSFSIVPPCPAVPENSSDTTQDVPQYSSPVTSCPSTPDIIAQDDLNDPRSEDSEDAPALNTVDDLGKGIIHVSDSKTEFTILVVGETGTGKTTVLSLIANILQGNTPKTYKKYHEESNEAGGSAKHSQTNNAKLYQFVSKNGITVRILDTPGLADTRGIAQDEQHKESIARAIRDHITVVNAVIILANGTVPRLGVATDYALSTLSSMFPKTLADNIGFLFTNVSSPLSWNFDEQSLPDALRNDHLYLLDNPVAMRDKYLGEKQKMERQRKPQKRLLNALEQSVEDGHKKALGEFVKIFDFIDSRSPQPTKDILSLYAQSQDIEKKISVAFATMEQMASKTTTLKRIEKETDGTTLTIKQYATYQSTIMQNVYKQVDTPHHNTLCATPKCYHNCHKHCHLSFSLDPKGIRNCKAFKGGRVENCTGCEHPYTQHRHYNVMWELKEDEQITIDEDAKKKYDDAVEEKEKQEMGMAQLKKSIADMDMALAEAITKVGQLVEEYAKLSLSGNFAGQVEKSVSLLDLNLQTMRSNGTDIDTIKSVEKALKRMEEKLDLVKKAKKVRELVTDFKNYIHHY</sequence>
<dbReference type="Proteomes" id="UP000006352">
    <property type="component" value="Unassembled WGS sequence"/>
</dbReference>
<dbReference type="PROSITE" id="PS00675">
    <property type="entry name" value="SIGMA54_INTERACT_1"/>
    <property type="match status" value="1"/>
</dbReference>
<dbReference type="Pfam" id="PF04548">
    <property type="entry name" value="AIG1"/>
    <property type="match status" value="1"/>
</dbReference>
<proteinExistence type="predicted"/>